<evidence type="ECO:0000313" key="3">
    <source>
        <dbReference type="EMBL" id="NEE12006.1"/>
    </source>
</evidence>
<feature type="transmembrane region" description="Helical" evidence="2">
    <location>
        <begin position="45"/>
        <end position="62"/>
    </location>
</feature>
<dbReference type="EMBL" id="JAAGMN010003906">
    <property type="protein sequence ID" value="NEE12006.1"/>
    <property type="molecule type" value="Genomic_DNA"/>
</dbReference>
<protein>
    <submittedName>
        <fullName evidence="3">Uncharacterized protein</fullName>
    </submittedName>
</protein>
<evidence type="ECO:0000256" key="2">
    <source>
        <dbReference type="SAM" id="Phobius"/>
    </source>
</evidence>
<evidence type="ECO:0000256" key="1">
    <source>
        <dbReference type="SAM" id="MobiDB-lite"/>
    </source>
</evidence>
<keyword evidence="2" id="KW-0812">Transmembrane</keyword>
<sequence length="127" mass="13445">MATRKKNRAPVEEEPEQRSAAAGGCVLVVLGGVPLAVCWAVSDVAGVLAVWVVGVAAVWWSARRRVSDSSATPPPEEGRPSCRECAGHTLVGVTPSETQKGMLIYKSAPPDRPNHTHIHMVQGEVNA</sequence>
<gene>
    <name evidence="3" type="ORF">G3M58_36810</name>
</gene>
<reference evidence="3" key="1">
    <citation type="submission" date="2020-01" db="EMBL/GenBank/DDBJ databases">
        <title>Insect and environment-associated Actinomycetes.</title>
        <authorList>
            <person name="Currrie C."/>
            <person name="Chevrette M."/>
            <person name="Carlson C."/>
            <person name="Stubbendieck R."/>
            <person name="Wendt-Pienkowski E."/>
        </authorList>
    </citation>
    <scope>NUCLEOTIDE SEQUENCE</scope>
    <source>
        <strain evidence="3">SID7499</strain>
    </source>
</reference>
<accession>A0A6G3X2H7</accession>
<name>A0A6G3X2H7_9ACTN</name>
<feature type="transmembrane region" description="Helical" evidence="2">
    <location>
        <begin position="20"/>
        <end position="39"/>
    </location>
</feature>
<keyword evidence="2" id="KW-0472">Membrane</keyword>
<proteinExistence type="predicted"/>
<comment type="caution">
    <text evidence="3">The sequence shown here is derived from an EMBL/GenBank/DDBJ whole genome shotgun (WGS) entry which is preliminary data.</text>
</comment>
<feature type="region of interest" description="Disordered" evidence="1">
    <location>
        <begin position="64"/>
        <end position="83"/>
    </location>
</feature>
<dbReference type="AlphaFoldDB" id="A0A6G3X2H7"/>
<keyword evidence="2" id="KW-1133">Transmembrane helix</keyword>
<organism evidence="3">
    <name type="scientific">Streptomyces sp. SID7499</name>
    <dbReference type="NCBI Taxonomy" id="2706086"/>
    <lineage>
        <taxon>Bacteria</taxon>
        <taxon>Bacillati</taxon>
        <taxon>Actinomycetota</taxon>
        <taxon>Actinomycetes</taxon>
        <taxon>Kitasatosporales</taxon>
        <taxon>Streptomycetaceae</taxon>
        <taxon>Streptomyces</taxon>
    </lineage>
</organism>